<feature type="compositionally biased region" description="Polar residues" evidence="1">
    <location>
        <begin position="1409"/>
        <end position="1426"/>
    </location>
</feature>
<feature type="compositionally biased region" description="Pro residues" evidence="1">
    <location>
        <begin position="540"/>
        <end position="553"/>
    </location>
</feature>
<feature type="region of interest" description="Disordered" evidence="1">
    <location>
        <begin position="687"/>
        <end position="754"/>
    </location>
</feature>
<dbReference type="OMA" id="NTHSSIP"/>
<feature type="compositionally biased region" description="Low complexity" evidence="1">
    <location>
        <begin position="1058"/>
        <end position="1068"/>
    </location>
</feature>
<feature type="compositionally biased region" description="Pro residues" evidence="1">
    <location>
        <begin position="188"/>
        <end position="205"/>
    </location>
</feature>
<accession>A0A139AYH9</accession>
<feature type="compositionally biased region" description="Basic and acidic residues" evidence="1">
    <location>
        <begin position="829"/>
        <end position="846"/>
    </location>
</feature>
<feature type="compositionally biased region" description="Basic residues" evidence="1">
    <location>
        <begin position="1088"/>
        <end position="1102"/>
    </location>
</feature>
<feature type="compositionally biased region" description="Gly residues" evidence="1">
    <location>
        <begin position="1825"/>
        <end position="1837"/>
    </location>
</feature>
<feature type="compositionally biased region" description="Polar residues" evidence="1">
    <location>
        <begin position="206"/>
        <end position="229"/>
    </location>
</feature>
<feature type="compositionally biased region" description="Low complexity" evidence="1">
    <location>
        <begin position="277"/>
        <end position="297"/>
    </location>
</feature>
<dbReference type="EMBL" id="KQ965732">
    <property type="protein sequence ID" value="KXS21786.1"/>
    <property type="molecule type" value="Genomic_DNA"/>
</dbReference>
<feature type="region of interest" description="Disordered" evidence="1">
    <location>
        <begin position="476"/>
        <end position="599"/>
    </location>
</feature>
<organism evidence="2 3">
    <name type="scientific">Gonapodya prolifera (strain JEL478)</name>
    <name type="common">Monoblepharis prolifera</name>
    <dbReference type="NCBI Taxonomy" id="1344416"/>
    <lineage>
        <taxon>Eukaryota</taxon>
        <taxon>Fungi</taxon>
        <taxon>Fungi incertae sedis</taxon>
        <taxon>Chytridiomycota</taxon>
        <taxon>Chytridiomycota incertae sedis</taxon>
        <taxon>Monoblepharidomycetes</taxon>
        <taxon>Monoblepharidales</taxon>
        <taxon>Gonapodyaceae</taxon>
        <taxon>Gonapodya</taxon>
    </lineage>
</organism>
<feature type="compositionally biased region" description="Polar residues" evidence="1">
    <location>
        <begin position="325"/>
        <end position="347"/>
    </location>
</feature>
<feature type="compositionally biased region" description="Gly residues" evidence="1">
    <location>
        <begin position="1567"/>
        <end position="1577"/>
    </location>
</feature>
<evidence type="ECO:0000256" key="1">
    <source>
        <dbReference type="SAM" id="MobiDB-lite"/>
    </source>
</evidence>
<feature type="compositionally biased region" description="Basic and acidic residues" evidence="1">
    <location>
        <begin position="695"/>
        <end position="704"/>
    </location>
</feature>
<dbReference type="STRING" id="1344416.A0A139AYH9"/>
<evidence type="ECO:0000313" key="2">
    <source>
        <dbReference type="EMBL" id="KXS21786.1"/>
    </source>
</evidence>
<feature type="region of interest" description="Disordered" evidence="1">
    <location>
        <begin position="1898"/>
        <end position="1970"/>
    </location>
</feature>
<feature type="compositionally biased region" description="Polar residues" evidence="1">
    <location>
        <begin position="42"/>
        <end position="57"/>
    </location>
</feature>
<feature type="compositionally biased region" description="Basic and acidic residues" evidence="1">
    <location>
        <begin position="785"/>
        <end position="805"/>
    </location>
</feature>
<keyword evidence="3" id="KW-1185">Reference proteome</keyword>
<feature type="region of interest" description="Disordered" evidence="1">
    <location>
        <begin position="1735"/>
        <end position="1862"/>
    </location>
</feature>
<feature type="compositionally biased region" description="Basic and acidic residues" evidence="1">
    <location>
        <begin position="22"/>
        <end position="33"/>
    </location>
</feature>
<evidence type="ECO:0000313" key="3">
    <source>
        <dbReference type="Proteomes" id="UP000070544"/>
    </source>
</evidence>
<feature type="region of interest" description="Disordered" evidence="1">
    <location>
        <begin position="768"/>
        <end position="873"/>
    </location>
</feature>
<sequence length="1970" mass="203829">MALRTGGRVHIGWFIRRRVSGAERGRGRERQEKQVVAAMPDNATNPRSVSPSAQAANPASGPRPTRTSSRRAAAVAASSILAIAEEDSRSPPRPTASPASPAQPTAQPQRPLQIQARSLPLPASLPADARNPPPGTVSAFNPQFLPQKRHPRQIFPRPSTPLGIIQSAISQALDAAPPGTFTRDGVPVQPPPPKGLSMAPSPPTSRPNAAQASQGTPMGLTGPSSSSGLANPAGTPKPPLTLIGGVTTAPSPGGVASAEQIHTGGSRVPSLSVVGGPTSAPSSTSVPKTPSAPTSTVSAVVASAVSSISGAASLLAPGVSKPAAPSTQAVSTNSTPATPAQPKSATLASPVVPTRSTSSSPTLFKPAAPATSGQSTISAVANPNPAPPSAPALSTTASSTKVAPTDPTSVIGVVPPTWTGLGRGPVTTPAPMTGPHGAVLSSFNASTPPVPSNATPTSSRPTIASIAASIATSISAPSNPRLIAPPVSVLPTKAQPTSGGGSGPSPTSAQPESPSSKPKDHAPLSSLLALRTPSQTPAITPNPPSRIQYPPPNVTQVPLPRDTTAPTTTTVSPDPKSMSSSTPSAGSSSGGPSPPLLQPSENVIAHLRNLDAFYAAARRQILAWGDSARWRVDLQFHPVPPGADGNHEVAASAAAAALALSRPVMHRVRDRSTGKFVKAGMVMTSASGGPAGMDDDTHTADEARAGGSEGDGDAVEASAGDQDQDNTMDMWYDFGAGSGDDMEIGGPDDAIEQRDNTPLVRDMGKALEGAGAGSQSEAPVVEAGGKQKDGKDGEGRKDVSEKETVEEPMDIEQGNDVPADMSAPALTERSGDASEGPDRGDGPHDDEMVDGVDQVGSGPVMKSMAPEVVDDPVTRAKQELEKEYEERLEVEIVAVRRRAQLALDNYTHDKLDHARRLAELQDILERSGIVVPPWRGSEPPGSSARATSPEEPYDVDAEQFGDGDGLNPLEMLGRLADRELKRRRAVVAAADRHLARVGPPIMPQRPVADFSVRGSYVGAYVRPRLRSPEEPWRKPRRRRYYYTSESEESDEKDGVGRGTWSSSETGSSDGEDEARQRERERERDILKYGKRWRSGVRSRRRGWAWSRPPLHDDGSETEDDESVQANVKKGKRPPGPAKSGTVKPAGTSIATSRAPVTGLGRRTRDESEEEEEEEEEDDEKGGKGIGVAARRGRYAVRRMAAARRAARKEMEEEEDEDEVDEEDEDDEEDGGVQEDDDGEDERGRGRRLRGRDKENKTGGVNVPKLPRNTIIVPSNVGVPAVGKPVPAGTMAQITKVAQSSGSIATSVGIAASSGRVKVVHPPAPSGSLGTSPGVPSGPRPPTSIVIPGQSTPRPFVPGQGVTTIQRRPARKPVDITNIPVSGITVRKLKEPAPAAQTPGGERVVGAQGNGTENVVGQGANSGTTGTVEAAGNGTTSVAPSVPPSAPDSTSGSPRRKIKLMVRPPSRPGSPDRSRVVSRAGSNLESRDMSPERNQAIVAGSLTPRQAGSSAPMSPKGVGPLFKTFSPKELVNEVNRKLQADIAKGIYIGRTNMPTYQQTLPVRPLISTGGGPPNGNGPGSAPSRGQTSAGVGPPSSFIGNHGGHGPGYYRPHGPGSMMQAMPGQPNGSGPGGAPMPQEIEEKWRIAFAHLPPGTIEKNPALQKFGTGPYTPGGPLGYPPPTSQSSLSGTMGVPTTMPGIPSSMPPHPSFHPSMMMGRPRPMGLPSGMPRPMYSVGGDERRGDGSTSVQGISGGASSQAGGVGQIAVGGYSSSSGPPKTDGMLLAMRKDGDDRLPTSGVKRKLDVESGPGLMKRAREEFNPTRPEGSAGGQEAGEGSGTSGRRPSGPLPLSIPSTSSSLNTHSSIPVSLPGPMFRPMTFAMPSGQSFSGIQVPLQQGGHLLFPMNQGSQGGPSPTQPSTSPQSQPFPLPDGIGRPGPTLPPIRARMGPQKTGKEGPGGPDGSRSLGTWPMPV</sequence>
<feature type="compositionally biased region" description="Low complexity" evidence="1">
    <location>
        <begin position="391"/>
        <end position="400"/>
    </location>
</feature>
<name>A0A139AYH9_GONPJ</name>
<feature type="compositionally biased region" description="Low complexity" evidence="1">
    <location>
        <begin position="1745"/>
        <end position="1767"/>
    </location>
</feature>
<feature type="region of interest" description="Disordered" evidence="1">
    <location>
        <begin position="1389"/>
        <end position="1492"/>
    </location>
</feature>
<feature type="compositionally biased region" description="Basic and acidic residues" evidence="1">
    <location>
        <begin position="1073"/>
        <end position="1087"/>
    </location>
</feature>
<feature type="region of interest" description="Disordered" evidence="1">
    <location>
        <begin position="931"/>
        <end position="952"/>
    </location>
</feature>
<feature type="region of interest" description="Disordered" evidence="1">
    <location>
        <begin position="1320"/>
        <end position="1367"/>
    </location>
</feature>
<dbReference type="Proteomes" id="UP000070544">
    <property type="component" value="Unassembled WGS sequence"/>
</dbReference>
<feature type="compositionally biased region" description="Acidic residues" evidence="1">
    <location>
        <begin position="1166"/>
        <end position="1179"/>
    </location>
</feature>
<feature type="region of interest" description="Disordered" evidence="1">
    <location>
        <begin position="22"/>
        <end position="111"/>
    </location>
</feature>
<feature type="region of interest" description="Disordered" evidence="1">
    <location>
        <begin position="175"/>
        <end position="297"/>
    </location>
</feature>
<feature type="compositionally biased region" description="Basic residues" evidence="1">
    <location>
        <begin position="1190"/>
        <end position="1206"/>
    </location>
</feature>
<feature type="compositionally biased region" description="Low complexity" evidence="1">
    <location>
        <begin position="1909"/>
        <end position="1923"/>
    </location>
</feature>
<reference evidence="2 3" key="1">
    <citation type="journal article" date="2015" name="Genome Biol. Evol.">
        <title>Phylogenomic analyses indicate that early fungi evolved digesting cell walls of algal ancestors of land plants.</title>
        <authorList>
            <person name="Chang Y."/>
            <person name="Wang S."/>
            <person name="Sekimoto S."/>
            <person name="Aerts A.L."/>
            <person name="Choi C."/>
            <person name="Clum A."/>
            <person name="LaButti K.M."/>
            <person name="Lindquist E.A."/>
            <person name="Yee Ngan C."/>
            <person name="Ohm R.A."/>
            <person name="Salamov A.A."/>
            <person name="Grigoriev I.V."/>
            <person name="Spatafora J.W."/>
            <person name="Berbee M.L."/>
        </authorList>
    </citation>
    <scope>NUCLEOTIDE SEQUENCE [LARGE SCALE GENOMIC DNA]</scope>
    <source>
        <strain evidence="2 3">JEL478</strain>
    </source>
</reference>
<proteinExistence type="predicted"/>
<feature type="region of interest" description="Disordered" evidence="1">
    <location>
        <begin position="123"/>
        <end position="143"/>
    </location>
</feature>
<feature type="compositionally biased region" description="Acidic residues" evidence="1">
    <location>
        <begin position="1211"/>
        <end position="1240"/>
    </location>
</feature>
<feature type="compositionally biased region" description="Low complexity" evidence="1">
    <location>
        <begin position="558"/>
        <end position="591"/>
    </location>
</feature>
<feature type="region of interest" description="Disordered" evidence="1">
    <location>
        <begin position="1039"/>
        <end position="1267"/>
    </location>
</feature>
<feature type="compositionally biased region" description="Low complexity" evidence="1">
    <location>
        <begin position="1838"/>
        <end position="1862"/>
    </location>
</feature>
<feature type="region of interest" description="Disordered" evidence="1">
    <location>
        <begin position="1562"/>
        <end position="1633"/>
    </location>
</feature>
<feature type="compositionally biased region" description="Low complexity" evidence="1">
    <location>
        <begin position="96"/>
        <end position="111"/>
    </location>
</feature>
<feature type="compositionally biased region" description="Low complexity" evidence="1">
    <location>
        <begin position="59"/>
        <end position="83"/>
    </location>
</feature>
<feature type="compositionally biased region" description="Polar residues" evidence="1">
    <location>
        <begin position="441"/>
        <end position="456"/>
    </location>
</feature>
<feature type="compositionally biased region" description="Low complexity" evidence="1">
    <location>
        <begin position="349"/>
        <end position="362"/>
    </location>
</feature>
<protein>
    <submittedName>
        <fullName evidence="2">Uncharacterized protein</fullName>
    </submittedName>
</protein>
<feature type="region of interest" description="Disordered" evidence="1">
    <location>
        <begin position="316"/>
        <end position="460"/>
    </location>
</feature>
<gene>
    <name evidence="2" type="ORF">M427DRAFT_278746</name>
</gene>